<keyword evidence="1" id="KW-0812">Transmembrane</keyword>
<keyword evidence="1" id="KW-0472">Membrane</keyword>
<dbReference type="HOGENOM" id="CLU_2860332_0_0_7"/>
<gene>
    <name evidence="2" type="ordered locus">Dde_3349</name>
</gene>
<protein>
    <submittedName>
        <fullName evidence="2">Uncharacterized protein</fullName>
    </submittedName>
</protein>
<sequence>MMDFETVSDATSIGFCLANGAMLFYYLFKTVSVESEAAQFTFPRDIRNAGWMIKQAFLRLQVRE</sequence>
<keyword evidence="1" id="KW-1133">Transmembrane helix</keyword>
<name>Q30W03_OLEA2</name>
<dbReference type="Proteomes" id="UP000002710">
    <property type="component" value="Chromosome"/>
</dbReference>
<evidence type="ECO:0000256" key="1">
    <source>
        <dbReference type="SAM" id="Phobius"/>
    </source>
</evidence>
<reference evidence="2 3" key="1">
    <citation type="journal article" date="2011" name="J. Bacteriol.">
        <title>Complete genome sequence and updated annotation of Desulfovibrio alaskensis G20.</title>
        <authorList>
            <person name="Hauser L.J."/>
            <person name="Land M.L."/>
            <person name="Brown S.D."/>
            <person name="Larimer F."/>
            <person name="Keller K.L."/>
            <person name="Rapp-Giles B.J."/>
            <person name="Price M.N."/>
            <person name="Lin M."/>
            <person name="Bruce D.C."/>
            <person name="Detter J.C."/>
            <person name="Tapia R."/>
            <person name="Han C.S."/>
            <person name="Goodwin L.A."/>
            <person name="Cheng J.F."/>
            <person name="Pitluck S."/>
            <person name="Copeland A."/>
            <person name="Lucas S."/>
            <person name="Nolan M."/>
            <person name="Lapidus A.L."/>
            <person name="Palumbo A.V."/>
            <person name="Wall J.D."/>
        </authorList>
    </citation>
    <scope>NUCLEOTIDE SEQUENCE [LARGE SCALE GENOMIC DNA]</scope>
    <source>
        <strain evidence="3">ATCC BAA 1058 / DSM 17464 / G20</strain>
    </source>
</reference>
<dbReference type="EMBL" id="CP000112">
    <property type="protein sequence ID" value="ABB40143.1"/>
    <property type="molecule type" value="Genomic_DNA"/>
</dbReference>
<dbReference type="STRING" id="207559.Dde_3349"/>
<dbReference type="KEGG" id="dde:Dde_3349"/>
<proteinExistence type="predicted"/>
<dbReference type="RefSeq" id="WP_011369069.1">
    <property type="nucleotide sequence ID" value="NC_007519.1"/>
</dbReference>
<feature type="transmembrane region" description="Helical" evidence="1">
    <location>
        <begin position="12"/>
        <end position="28"/>
    </location>
</feature>
<evidence type="ECO:0000313" key="2">
    <source>
        <dbReference type="EMBL" id="ABB40143.1"/>
    </source>
</evidence>
<organism evidence="2 3">
    <name type="scientific">Oleidesulfovibrio alaskensis (strain ATCC BAA-1058 / DSM 17464 / G20)</name>
    <name type="common">Desulfovibrio alaskensis</name>
    <dbReference type="NCBI Taxonomy" id="207559"/>
    <lineage>
        <taxon>Bacteria</taxon>
        <taxon>Pseudomonadati</taxon>
        <taxon>Thermodesulfobacteriota</taxon>
        <taxon>Desulfovibrionia</taxon>
        <taxon>Desulfovibrionales</taxon>
        <taxon>Desulfovibrionaceae</taxon>
        <taxon>Oleidesulfovibrio</taxon>
    </lineage>
</organism>
<dbReference type="AlphaFoldDB" id="Q30W03"/>
<keyword evidence="3" id="KW-1185">Reference proteome</keyword>
<evidence type="ECO:0000313" key="3">
    <source>
        <dbReference type="Proteomes" id="UP000002710"/>
    </source>
</evidence>
<accession>Q30W03</accession>